<evidence type="ECO:0000256" key="1">
    <source>
        <dbReference type="ARBA" id="ARBA00022490"/>
    </source>
</evidence>
<dbReference type="CDD" id="cd10747">
    <property type="entry name" value="DnaJ_C"/>
    <property type="match status" value="1"/>
</dbReference>
<dbReference type="eggNOG" id="COG0484">
    <property type="taxonomic scope" value="Bacteria"/>
</dbReference>
<dbReference type="STRING" id="1037410.MCSF7_00486"/>
<feature type="binding site" evidence="11">
    <location>
        <position position="190"/>
    </location>
    <ligand>
        <name>Zn(2+)</name>
        <dbReference type="ChEBI" id="CHEBI:29105"/>
        <label>2</label>
    </ligand>
</feature>
<keyword evidence="6 11" id="KW-0862">Zinc</keyword>
<dbReference type="InterPro" id="IPR012724">
    <property type="entry name" value="DnaJ"/>
</dbReference>
<comment type="cofactor">
    <cofactor evidence="11">
        <name>Zn(2+)</name>
        <dbReference type="ChEBI" id="CHEBI:29105"/>
    </cofactor>
    <text evidence="11">Binds 2 Zn(2+) ions per monomer.</text>
</comment>
<dbReference type="Pfam" id="PF00226">
    <property type="entry name" value="DnaJ"/>
    <property type="match status" value="1"/>
</dbReference>
<dbReference type="CDD" id="cd06257">
    <property type="entry name" value="DnaJ"/>
    <property type="match status" value="1"/>
</dbReference>
<evidence type="ECO:0000256" key="2">
    <source>
        <dbReference type="ARBA" id="ARBA00022705"/>
    </source>
</evidence>
<evidence type="ECO:0000256" key="7">
    <source>
        <dbReference type="ARBA" id="ARBA00023016"/>
    </source>
</evidence>
<keyword evidence="8 11" id="KW-0143">Chaperone</keyword>
<evidence type="ECO:0000256" key="6">
    <source>
        <dbReference type="ARBA" id="ARBA00022833"/>
    </source>
</evidence>
<dbReference type="InterPro" id="IPR008971">
    <property type="entry name" value="HSP40/DnaJ_pept-bd"/>
</dbReference>
<comment type="similarity">
    <text evidence="9 11">Belongs to the DnaJ family.</text>
</comment>
<dbReference type="AlphaFoldDB" id="F9UJP8"/>
<gene>
    <name evidence="11" type="primary">dnaJ</name>
    <name evidence="15" type="ORF">MCSF7_00486</name>
</gene>
<dbReference type="InterPro" id="IPR001623">
    <property type="entry name" value="DnaJ_domain"/>
</dbReference>
<dbReference type="GO" id="GO:0042026">
    <property type="term" value="P:protein refolding"/>
    <property type="evidence" value="ECO:0007669"/>
    <property type="project" value="TreeGrafter"/>
</dbReference>
<feature type="binding site" evidence="11">
    <location>
        <position position="147"/>
    </location>
    <ligand>
        <name>Zn(2+)</name>
        <dbReference type="ChEBI" id="CHEBI:29105"/>
        <label>1</label>
    </ligand>
</feature>
<dbReference type="InterPro" id="IPR001305">
    <property type="entry name" value="HSP_DnaJ_Cys-rich_dom"/>
</dbReference>
<evidence type="ECO:0000256" key="12">
    <source>
        <dbReference type="PROSITE-ProRule" id="PRU00546"/>
    </source>
</evidence>
<dbReference type="SMART" id="SM00271">
    <property type="entry name" value="DnaJ"/>
    <property type="match status" value="1"/>
</dbReference>
<evidence type="ECO:0000256" key="8">
    <source>
        <dbReference type="ARBA" id="ARBA00023186"/>
    </source>
</evidence>
<dbReference type="EMBL" id="AFXA01000008">
    <property type="protein sequence ID" value="EGV00429.1"/>
    <property type="molecule type" value="Genomic_DNA"/>
</dbReference>
<keyword evidence="1 11" id="KW-0963">Cytoplasm</keyword>
<sequence>MAKKDFYEVLGVSKNATEQEIKQAYRKLAMQYHPDKLKDGTSDQKMQELNEAYEVLSDREKRANYDQFGTADGSPNFGAEGFNMGGFGSFSDIFGDLGSFFNFGSSRKNRTYQKIKGEDIEATINISLIDAINGKEIKQKLRKYELCEHCNGSGAKDSSKIQTCDQCKGHGQVNKQVRTPFGVMQSTTECNKCNGSGKVIVEKCEFCKGAVYVKKEKVVTFSIPKGTMKGKIIKLPGYGERGYNGAPSGDLNIHINIEEHKYFKYNGKNLYLTIPVTFLDIINEKTIEIPTPYGKEFIKLKSSYNNGDQIVIKTANSVELGSYGALIGIINVVMPKLNSKKIKELSAFLKDYDDDTNADFNKEVKKSN</sequence>
<keyword evidence="5 11" id="KW-0863">Zinc-finger</keyword>
<dbReference type="Proteomes" id="UP000004978">
    <property type="component" value="Unassembled WGS sequence"/>
</dbReference>
<dbReference type="GO" id="GO:0051082">
    <property type="term" value="F:unfolded protein binding"/>
    <property type="evidence" value="ECO:0007669"/>
    <property type="project" value="UniProtKB-UniRule"/>
</dbReference>
<dbReference type="InterPro" id="IPR036410">
    <property type="entry name" value="HSP_DnaJ_Cys-rich_dom_sf"/>
</dbReference>
<dbReference type="FunFam" id="2.10.230.10:FF:000002">
    <property type="entry name" value="Molecular chaperone DnaJ"/>
    <property type="match status" value="1"/>
</dbReference>
<dbReference type="GO" id="GO:0009408">
    <property type="term" value="P:response to heat"/>
    <property type="evidence" value="ECO:0007669"/>
    <property type="project" value="InterPro"/>
</dbReference>
<dbReference type="Pfam" id="PF00684">
    <property type="entry name" value="DnaJ_CXXCXGXG"/>
    <property type="match status" value="1"/>
</dbReference>
<dbReference type="PROSITE" id="PS50076">
    <property type="entry name" value="DNAJ_2"/>
    <property type="match status" value="1"/>
</dbReference>
<evidence type="ECO:0000256" key="9">
    <source>
        <dbReference type="ARBA" id="ARBA00061004"/>
    </source>
</evidence>
<organism evidence="15 16">
    <name type="scientific">Mycoplasmopsis columbina SF7</name>
    <dbReference type="NCBI Taxonomy" id="1037410"/>
    <lineage>
        <taxon>Bacteria</taxon>
        <taxon>Bacillati</taxon>
        <taxon>Mycoplasmatota</taxon>
        <taxon>Mycoplasmoidales</taxon>
        <taxon>Metamycoplasmataceae</taxon>
        <taxon>Mycoplasmopsis</taxon>
    </lineage>
</organism>
<keyword evidence="16" id="KW-1185">Reference proteome</keyword>
<evidence type="ECO:0000313" key="15">
    <source>
        <dbReference type="EMBL" id="EGV00429.1"/>
    </source>
</evidence>
<dbReference type="GO" id="GO:0006260">
    <property type="term" value="P:DNA replication"/>
    <property type="evidence" value="ECO:0007669"/>
    <property type="project" value="UniProtKB-KW"/>
</dbReference>
<dbReference type="Gene3D" id="2.10.230.10">
    <property type="entry name" value="Heat shock protein DnaJ, cysteine-rich domain"/>
    <property type="match status" value="1"/>
</dbReference>
<feature type="domain" description="J" evidence="13">
    <location>
        <begin position="5"/>
        <end position="69"/>
    </location>
</feature>
<dbReference type="PROSITE" id="PS51188">
    <property type="entry name" value="ZF_CR"/>
    <property type="match status" value="1"/>
</dbReference>
<dbReference type="HAMAP" id="MF_01152">
    <property type="entry name" value="DnaJ"/>
    <property type="match status" value="1"/>
</dbReference>
<feature type="zinc finger region" description="CR-type" evidence="12">
    <location>
        <begin position="134"/>
        <end position="216"/>
    </location>
</feature>
<dbReference type="GO" id="GO:0005524">
    <property type="term" value="F:ATP binding"/>
    <property type="evidence" value="ECO:0007669"/>
    <property type="project" value="InterPro"/>
</dbReference>
<dbReference type="InterPro" id="IPR036869">
    <property type="entry name" value="J_dom_sf"/>
</dbReference>
<keyword evidence="3 11" id="KW-0479">Metal-binding</keyword>
<dbReference type="Pfam" id="PF01556">
    <property type="entry name" value="DnaJ_C"/>
    <property type="match status" value="1"/>
</dbReference>
<dbReference type="PANTHER" id="PTHR43096">
    <property type="entry name" value="DNAJ HOMOLOG 1, MITOCHONDRIAL-RELATED"/>
    <property type="match status" value="1"/>
</dbReference>
<evidence type="ECO:0000256" key="11">
    <source>
        <dbReference type="HAMAP-Rule" id="MF_01152"/>
    </source>
</evidence>
<protein>
    <recommendedName>
        <fullName evidence="10 11">Chaperone protein DnaJ</fullName>
    </recommendedName>
</protein>
<comment type="domain">
    <text evidence="11">The J domain is necessary and sufficient to stimulate DnaK ATPase activity. Zinc center 1 plays an important role in the autonomous, DnaK-independent chaperone activity of DnaJ. Zinc center 2 is essential for interaction with DnaK and for DnaJ activity.</text>
</comment>
<accession>F9UJP8</accession>
<dbReference type="CDD" id="cd10719">
    <property type="entry name" value="DnaJ_zf"/>
    <property type="match status" value="1"/>
</dbReference>
<comment type="subunit">
    <text evidence="11">Homodimer.</text>
</comment>
<keyword evidence="2 11" id="KW-0235">DNA replication</keyword>
<feature type="binding site" evidence="11">
    <location>
        <position position="164"/>
    </location>
    <ligand>
        <name>Zn(2+)</name>
        <dbReference type="ChEBI" id="CHEBI:29105"/>
        <label>2</label>
    </ligand>
</feature>
<proteinExistence type="inferred from homology"/>
<evidence type="ECO:0000256" key="10">
    <source>
        <dbReference type="ARBA" id="ARBA00067609"/>
    </source>
</evidence>
<comment type="caution">
    <text evidence="15">The sequence shown here is derived from an EMBL/GenBank/DDBJ whole genome shotgun (WGS) entry which is preliminary data.</text>
</comment>
<dbReference type="PANTHER" id="PTHR43096:SF48">
    <property type="entry name" value="CHAPERONE PROTEIN DNAJ"/>
    <property type="match status" value="1"/>
</dbReference>
<dbReference type="GO" id="GO:0031072">
    <property type="term" value="F:heat shock protein binding"/>
    <property type="evidence" value="ECO:0007669"/>
    <property type="project" value="InterPro"/>
</dbReference>
<dbReference type="SUPFAM" id="SSF49493">
    <property type="entry name" value="HSP40/DnaJ peptide-binding domain"/>
    <property type="match status" value="2"/>
</dbReference>
<feature type="binding site" evidence="11">
    <location>
        <position position="193"/>
    </location>
    <ligand>
        <name>Zn(2+)</name>
        <dbReference type="ChEBI" id="CHEBI:29105"/>
        <label>2</label>
    </ligand>
</feature>
<evidence type="ECO:0000256" key="5">
    <source>
        <dbReference type="ARBA" id="ARBA00022771"/>
    </source>
</evidence>
<feature type="binding site" evidence="11">
    <location>
        <position position="204"/>
    </location>
    <ligand>
        <name>Zn(2+)</name>
        <dbReference type="ChEBI" id="CHEBI:29105"/>
        <label>1</label>
    </ligand>
</feature>
<feature type="domain" description="CR-type" evidence="14">
    <location>
        <begin position="134"/>
        <end position="216"/>
    </location>
</feature>
<comment type="subcellular location">
    <subcellularLocation>
        <location evidence="11">Cytoplasm</location>
    </subcellularLocation>
</comment>
<feature type="binding site" evidence="11">
    <location>
        <position position="167"/>
    </location>
    <ligand>
        <name>Zn(2+)</name>
        <dbReference type="ChEBI" id="CHEBI:29105"/>
        <label>2</label>
    </ligand>
</feature>
<reference evidence="15 16" key="1">
    <citation type="journal article" date="2013" name="Genome Announc.">
        <title>Genome Sequence of Mycoplasma columbinum Strain SF7.</title>
        <authorList>
            <person name="Guo Z."/>
            <person name="Xu X."/>
            <person name="Zheng Q."/>
            <person name="Li T."/>
            <person name="Kuang S."/>
            <person name="Zhang Z."/>
            <person name="Chen Y."/>
            <person name="Lu X."/>
            <person name="Zhou R."/>
            <person name="Bi D."/>
            <person name="Jin H."/>
        </authorList>
    </citation>
    <scope>NUCLEOTIDE SEQUENCE [LARGE SCALE GENOMIC DNA]</scope>
    <source>
        <strain evidence="15 16">SF7</strain>
    </source>
</reference>
<dbReference type="Gene3D" id="1.10.287.110">
    <property type="entry name" value="DnaJ domain"/>
    <property type="match status" value="1"/>
</dbReference>
<dbReference type="SUPFAM" id="SSF57938">
    <property type="entry name" value="DnaJ/Hsp40 cysteine-rich domain"/>
    <property type="match status" value="1"/>
</dbReference>
<comment type="function">
    <text evidence="11">Participates actively in the response to hyperosmotic and heat shock by preventing the aggregation of stress-denatured proteins and by disaggregating proteins, also in an autonomous, DnaK-independent fashion. Unfolded proteins bind initially to DnaJ; upon interaction with the DnaJ-bound protein, DnaK hydrolyzes its bound ATP, resulting in the formation of a stable complex. GrpE releases ADP from DnaK; ATP binding to DnaK triggers the release of the substrate protein, thus completing the reaction cycle. Several rounds of ATP-dependent interactions between DnaJ, DnaK and GrpE are required for fully efficient folding. Also involved, together with DnaK and GrpE, in the DNA replication of plasmids through activation of initiation proteins.</text>
</comment>
<name>F9UJP8_9BACT</name>
<dbReference type="GO" id="GO:0005737">
    <property type="term" value="C:cytoplasm"/>
    <property type="evidence" value="ECO:0007669"/>
    <property type="project" value="UniProtKB-SubCell"/>
</dbReference>
<keyword evidence="4 11" id="KW-0677">Repeat</keyword>
<feature type="binding site" evidence="11">
    <location>
        <position position="207"/>
    </location>
    <ligand>
        <name>Zn(2+)</name>
        <dbReference type="ChEBI" id="CHEBI:29105"/>
        <label>1</label>
    </ligand>
</feature>
<dbReference type="GO" id="GO:0008270">
    <property type="term" value="F:zinc ion binding"/>
    <property type="evidence" value="ECO:0007669"/>
    <property type="project" value="UniProtKB-UniRule"/>
</dbReference>
<dbReference type="PRINTS" id="PR00625">
    <property type="entry name" value="JDOMAIN"/>
</dbReference>
<evidence type="ECO:0000256" key="3">
    <source>
        <dbReference type="ARBA" id="ARBA00022723"/>
    </source>
</evidence>
<evidence type="ECO:0000259" key="14">
    <source>
        <dbReference type="PROSITE" id="PS51188"/>
    </source>
</evidence>
<evidence type="ECO:0000259" key="13">
    <source>
        <dbReference type="PROSITE" id="PS50076"/>
    </source>
</evidence>
<dbReference type="InterPro" id="IPR002939">
    <property type="entry name" value="DnaJ_C"/>
</dbReference>
<evidence type="ECO:0000256" key="4">
    <source>
        <dbReference type="ARBA" id="ARBA00022737"/>
    </source>
</evidence>
<keyword evidence="7 11" id="KW-0346">Stress response</keyword>
<dbReference type="RefSeq" id="WP_006608515.1">
    <property type="nucleotide sequence ID" value="NZ_AFXA01000008.1"/>
</dbReference>
<comment type="caution">
    <text evidence="11">Lacks conserved residue(s) required for the propagation of feature annotation.</text>
</comment>
<dbReference type="SUPFAM" id="SSF46565">
    <property type="entry name" value="Chaperone J-domain"/>
    <property type="match status" value="1"/>
</dbReference>
<evidence type="ECO:0000313" key="16">
    <source>
        <dbReference type="Proteomes" id="UP000004978"/>
    </source>
</evidence>
<feature type="binding site" evidence="11">
    <location>
        <position position="150"/>
    </location>
    <ligand>
        <name>Zn(2+)</name>
        <dbReference type="ChEBI" id="CHEBI:29105"/>
        <label>1</label>
    </ligand>
</feature>
<dbReference type="Gene3D" id="2.60.260.20">
    <property type="entry name" value="Urease metallochaperone UreE, N-terminal domain"/>
    <property type="match status" value="2"/>
</dbReference>